<keyword evidence="3" id="KW-1185">Reference proteome</keyword>
<dbReference type="Proteomes" id="UP000652176">
    <property type="component" value="Unassembled WGS sequence"/>
</dbReference>
<accession>A0ABR9D6V5</accession>
<gene>
    <name evidence="2" type="ORF">IE877_22100</name>
</gene>
<proteinExistence type="predicted"/>
<name>A0ABR9D6V5_9GAMM</name>
<reference evidence="2 3" key="1">
    <citation type="submission" date="2020-09" db="EMBL/GenBank/DDBJ databases">
        <title>Methylomonas albis sp. nov. and Methylomonas fluvii sp. nov.: Two cold-adapted methanotrophs from the River Elbe and an amended description of Methylovulum psychrotolerans strain Eb1.</title>
        <authorList>
            <person name="Bussmann I.K."/>
            <person name="Klings K.-W."/>
            <person name="Warnstedt J."/>
            <person name="Hoppert M."/>
            <person name="Saborowski A."/>
            <person name="Horn F."/>
            <person name="Liebner S."/>
        </authorList>
    </citation>
    <scope>NUCLEOTIDE SEQUENCE [LARGE SCALE GENOMIC DNA]</scope>
    <source>
        <strain evidence="2 3">EbA</strain>
    </source>
</reference>
<feature type="signal peptide" evidence="1">
    <location>
        <begin position="1"/>
        <end position="23"/>
    </location>
</feature>
<evidence type="ECO:0000256" key="1">
    <source>
        <dbReference type="SAM" id="SignalP"/>
    </source>
</evidence>
<comment type="caution">
    <text evidence="2">The sequence shown here is derived from an EMBL/GenBank/DDBJ whole genome shotgun (WGS) entry which is preliminary data.</text>
</comment>
<organism evidence="2 3">
    <name type="scientific">Methylomonas albis</name>
    <dbReference type="NCBI Taxonomy" id="1854563"/>
    <lineage>
        <taxon>Bacteria</taxon>
        <taxon>Pseudomonadati</taxon>
        <taxon>Pseudomonadota</taxon>
        <taxon>Gammaproteobacteria</taxon>
        <taxon>Methylococcales</taxon>
        <taxon>Methylococcaceae</taxon>
        <taxon>Methylomonas</taxon>
    </lineage>
</organism>
<feature type="chain" id="PRO_5046697805" evidence="1">
    <location>
        <begin position="24"/>
        <end position="122"/>
    </location>
</feature>
<dbReference type="RefSeq" id="WP_192376764.1">
    <property type="nucleotide sequence ID" value="NZ_CAJHIV010000001.1"/>
</dbReference>
<keyword evidence="1" id="KW-0732">Signal</keyword>
<sequence length="122" mass="13093">MKLPLLLQLIAAIVLVTGSQACGADILTTANYVVTITTHCEEGNVSCDNVSYHGISKKTGKSIDLKGSTKHAMCADGVTPCKFLGYQFKIGNINYLVLEAGALRVVKGEKDVLVDEIGEWTY</sequence>
<evidence type="ECO:0000313" key="3">
    <source>
        <dbReference type="Proteomes" id="UP000652176"/>
    </source>
</evidence>
<dbReference type="PROSITE" id="PS51257">
    <property type="entry name" value="PROKAR_LIPOPROTEIN"/>
    <property type="match status" value="1"/>
</dbReference>
<protein>
    <submittedName>
        <fullName evidence="2">Uncharacterized protein</fullName>
    </submittedName>
</protein>
<evidence type="ECO:0000313" key="2">
    <source>
        <dbReference type="EMBL" id="MBD9358536.1"/>
    </source>
</evidence>
<dbReference type="EMBL" id="JACXSS010000001">
    <property type="protein sequence ID" value="MBD9358536.1"/>
    <property type="molecule type" value="Genomic_DNA"/>
</dbReference>